<feature type="domain" description="CAF17 C-terminal" evidence="3">
    <location>
        <begin position="271"/>
        <end position="343"/>
    </location>
</feature>
<evidence type="ECO:0000256" key="2">
    <source>
        <dbReference type="SAM" id="MobiDB-lite"/>
    </source>
</evidence>
<evidence type="ECO:0000313" key="4">
    <source>
        <dbReference type="EMBL" id="PWR18734.1"/>
    </source>
</evidence>
<dbReference type="SUPFAM" id="SSF103025">
    <property type="entry name" value="Folate-binding domain"/>
    <property type="match status" value="1"/>
</dbReference>
<feature type="compositionally biased region" description="Basic residues" evidence="2">
    <location>
        <begin position="1"/>
        <end position="10"/>
    </location>
</feature>
<dbReference type="PANTHER" id="PTHR22602">
    <property type="entry name" value="TRANSFERASE CAF17, MITOCHONDRIAL-RELATED"/>
    <property type="match status" value="1"/>
</dbReference>
<accession>A0A317DWL0</accession>
<sequence length="347" mass="36310">MPRRNWRGRRQAFSGDDGNAAPALDSGPPAPNSLDMIETAKPLATRLPGRALLALGGADTIPFLQGLITNDATRLSPSQGLFAALLTPQGKFLHELIIAPAPAPPGHGDGLLVDTEAERCADLQRRLTLYRLRAKVTIAAPADGTVVAVFGPGSAAAFGLDAVAGAARELAGGAVALVDPRLADLGVRLLGPAAAVDAALAAAGLSLSAAAEAYDRHRLDLAVPDGSRDIAVDRGFLLENNYEELNGVSFTKGCYVGQELTARTKHRATIKKRLYKVEFDPAAEPPEPDTPILLGGHEAGAMRSSRAGVGLALMRLEYLKENEADDHVFTAGSLVVRPCRPAFLGDL</sequence>
<comment type="caution">
    <text evidence="4">The sequence shown here is derived from an EMBL/GenBank/DDBJ whole genome shotgun (WGS) entry which is preliminary data.</text>
</comment>
<dbReference type="AlphaFoldDB" id="A0A317DWL0"/>
<dbReference type="EMBL" id="QGLF01000005">
    <property type="protein sequence ID" value="PWR18734.1"/>
    <property type="molecule type" value="Genomic_DNA"/>
</dbReference>
<dbReference type="Pfam" id="PF25455">
    <property type="entry name" value="Beta-barrel_CAF17_C"/>
    <property type="match status" value="1"/>
</dbReference>
<reference evidence="5" key="1">
    <citation type="submission" date="2018-05" db="EMBL/GenBank/DDBJ databases">
        <title>Zavarzinia sp. HR-AS.</title>
        <authorList>
            <person name="Lee Y."/>
            <person name="Jeon C.O."/>
        </authorList>
    </citation>
    <scope>NUCLEOTIDE SEQUENCE [LARGE SCALE GENOMIC DNA]</scope>
    <source>
        <strain evidence="5">DSM 1231</strain>
    </source>
</reference>
<keyword evidence="5" id="KW-1185">Reference proteome</keyword>
<dbReference type="InterPro" id="IPR017703">
    <property type="entry name" value="YgfZ/GCV_T_CS"/>
</dbReference>
<dbReference type="InterPro" id="IPR027266">
    <property type="entry name" value="TrmE/GcvT-like"/>
</dbReference>
<protein>
    <submittedName>
        <fullName evidence="4">Folate-binding protein</fullName>
    </submittedName>
</protein>
<name>A0A317DWL0_9PROT</name>
<evidence type="ECO:0000259" key="3">
    <source>
        <dbReference type="Pfam" id="PF25455"/>
    </source>
</evidence>
<dbReference type="NCBIfam" id="TIGR03317">
    <property type="entry name" value="ygfZ_signature"/>
    <property type="match status" value="1"/>
</dbReference>
<dbReference type="Proteomes" id="UP000246077">
    <property type="component" value="Unassembled WGS sequence"/>
</dbReference>
<dbReference type="GO" id="GO:0016226">
    <property type="term" value="P:iron-sulfur cluster assembly"/>
    <property type="evidence" value="ECO:0007669"/>
    <property type="project" value="TreeGrafter"/>
</dbReference>
<gene>
    <name evidence="4" type="ORF">DKG75_17260</name>
</gene>
<dbReference type="InterPro" id="IPR045179">
    <property type="entry name" value="YgfZ/GcvT"/>
</dbReference>
<proteinExistence type="predicted"/>
<feature type="region of interest" description="Disordered" evidence="2">
    <location>
        <begin position="1"/>
        <end position="32"/>
    </location>
</feature>
<dbReference type="Gene3D" id="3.30.1360.120">
    <property type="entry name" value="Probable tRNA modification gtpase trme, domain 1"/>
    <property type="match status" value="1"/>
</dbReference>
<dbReference type="PANTHER" id="PTHR22602:SF0">
    <property type="entry name" value="TRANSFERASE CAF17, MITOCHONDRIAL-RELATED"/>
    <property type="match status" value="1"/>
</dbReference>
<organism evidence="4 5">
    <name type="scientific">Zavarzinia compransoris</name>
    <dbReference type="NCBI Taxonomy" id="1264899"/>
    <lineage>
        <taxon>Bacteria</taxon>
        <taxon>Pseudomonadati</taxon>
        <taxon>Pseudomonadota</taxon>
        <taxon>Alphaproteobacteria</taxon>
        <taxon>Rhodospirillales</taxon>
        <taxon>Zavarziniaceae</taxon>
        <taxon>Zavarzinia</taxon>
    </lineage>
</organism>
<dbReference type="OrthoDB" id="9796287at2"/>
<evidence type="ECO:0000256" key="1">
    <source>
        <dbReference type="ARBA" id="ARBA00022946"/>
    </source>
</evidence>
<keyword evidence="1" id="KW-0809">Transit peptide</keyword>
<dbReference type="InterPro" id="IPR057460">
    <property type="entry name" value="CAF17_C"/>
</dbReference>
<evidence type="ECO:0000313" key="5">
    <source>
        <dbReference type="Proteomes" id="UP000246077"/>
    </source>
</evidence>